<dbReference type="InterPro" id="IPR032675">
    <property type="entry name" value="LRR_dom_sf"/>
</dbReference>
<dbReference type="AlphaFoldDB" id="A0A5N6QA07"/>
<feature type="domain" description="F-box" evidence="1">
    <location>
        <begin position="15"/>
        <end position="61"/>
    </location>
</feature>
<dbReference type="Gene3D" id="1.20.1280.50">
    <property type="match status" value="1"/>
</dbReference>
<protein>
    <recommendedName>
        <fullName evidence="1">F-box domain-containing protein</fullName>
    </recommendedName>
</protein>
<name>A0A5N6QA07_9ROSI</name>
<dbReference type="EMBL" id="CM017321">
    <property type="protein sequence ID" value="KAE7996122.1"/>
    <property type="molecule type" value="Genomic_DNA"/>
</dbReference>
<accession>A0A5N6QA07</accession>
<dbReference type="InterPro" id="IPR036047">
    <property type="entry name" value="F-box-like_dom_sf"/>
</dbReference>
<sequence>MHPPPPESPDEFHDWLELPRDVTASILVRLGAIHILKSAQTVCSSWHNLCKEPPTWHTIDMRNSGWQETFPKLQKMCQDAVDRSCGLLVDINVEYFGTNELLMHIADTSPKLKRLWVVHCCGISDEGLSQAAAKLPLLEELSISYYPLTKKALKAVGRCCPRLKSLKFNTQTQKRYEEYDEEALAIVENMSELRHLQLVGNRLTNDGL</sequence>
<dbReference type="PANTHER" id="PTHR38926:SF2">
    <property type="entry name" value="F-BOX_LRR-REPEAT PROTEIN 21-RELATED"/>
    <property type="match status" value="1"/>
</dbReference>
<evidence type="ECO:0000313" key="2">
    <source>
        <dbReference type="EMBL" id="KAE7996122.1"/>
    </source>
</evidence>
<proteinExistence type="predicted"/>
<dbReference type="Pfam" id="PF12937">
    <property type="entry name" value="F-box-like"/>
    <property type="match status" value="1"/>
</dbReference>
<dbReference type="Proteomes" id="UP000327013">
    <property type="component" value="Chromosome 1"/>
</dbReference>
<reference evidence="2 3" key="1">
    <citation type="submission" date="2019-06" db="EMBL/GenBank/DDBJ databases">
        <title>A chromosomal-level reference genome of Carpinus fangiana (Coryloideae, Betulaceae).</title>
        <authorList>
            <person name="Yang X."/>
            <person name="Wang Z."/>
            <person name="Zhang L."/>
            <person name="Hao G."/>
            <person name="Liu J."/>
            <person name="Yang Y."/>
        </authorList>
    </citation>
    <scope>NUCLEOTIDE SEQUENCE [LARGE SCALE GENOMIC DNA]</scope>
    <source>
        <strain evidence="2">Cfa_2016G</strain>
        <tissue evidence="2">Leaf</tissue>
    </source>
</reference>
<dbReference type="PANTHER" id="PTHR38926">
    <property type="entry name" value="F-BOX DOMAIN CONTAINING PROTEIN, EXPRESSED"/>
    <property type="match status" value="1"/>
</dbReference>
<evidence type="ECO:0000259" key="1">
    <source>
        <dbReference type="Pfam" id="PF12937"/>
    </source>
</evidence>
<gene>
    <name evidence="2" type="ORF">FH972_000870</name>
</gene>
<dbReference type="InterPro" id="IPR001810">
    <property type="entry name" value="F-box_dom"/>
</dbReference>
<organism evidence="2 3">
    <name type="scientific">Carpinus fangiana</name>
    <dbReference type="NCBI Taxonomy" id="176857"/>
    <lineage>
        <taxon>Eukaryota</taxon>
        <taxon>Viridiplantae</taxon>
        <taxon>Streptophyta</taxon>
        <taxon>Embryophyta</taxon>
        <taxon>Tracheophyta</taxon>
        <taxon>Spermatophyta</taxon>
        <taxon>Magnoliopsida</taxon>
        <taxon>eudicotyledons</taxon>
        <taxon>Gunneridae</taxon>
        <taxon>Pentapetalae</taxon>
        <taxon>rosids</taxon>
        <taxon>fabids</taxon>
        <taxon>Fagales</taxon>
        <taxon>Betulaceae</taxon>
        <taxon>Carpinus</taxon>
    </lineage>
</organism>
<dbReference type="SUPFAM" id="SSF52047">
    <property type="entry name" value="RNI-like"/>
    <property type="match status" value="1"/>
</dbReference>
<keyword evidence="3" id="KW-1185">Reference proteome</keyword>
<dbReference type="OrthoDB" id="2095648at2759"/>
<dbReference type="SUPFAM" id="SSF81383">
    <property type="entry name" value="F-box domain"/>
    <property type="match status" value="1"/>
</dbReference>
<evidence type="ECO:0000313" key="3">
    <source>
        <dbReference type="Proteomes" id="UP000327013"/>
    </source>
</evidence>
<dbReference type="Gene3D" id="3.80.10.10">
    <property type="entry name" value="Ribonuclease Inhibitor"/>
    <property type="match status" value="1"/>
</dbReference>
<dbReference type="CDD" id="cd22164">
    <property type="entry name" value="F-box_AtSKIP19-like"/>
    <property type="match status" value="1"/>
</dbReference>